<gene>
    <name evidence="1" type="ORF">ABE541_12045</name>
</gene>
<organism evidence="1 2">
    <name type="scientific">Sphingobacterium kitahiroshimense</name>
    <dbReference type="NCBI Taxonomy" id="470446"/>
    <lineage>
        <taxon>Bacteria</taxon>
        <taxon>Pseudomonadati</taxon>
        <taxon>Bacteroidota</taxon>
        <taxon>Sphingobacteriia</taxon>
        <taxon>Sphingobacteriales</taxon>
        <taxon>Sphingobacteriaceae</taxon>
        <taxon>Sphingobacterium</taxon>
    </lineage>
</organism>
<keyword evidence="2" id="KW-1185">Reference proteome</keyword>
<accession>A0ABV0BTX9</accession>
<dbReference type="Proteomes" id="UP001409291">
    <property type="component" value="Unassembled WGS sequence"/>
</dbReference>
<evidence type="ECO:0000313" key="2">
    <source>
        <dbReference type="Proteomes" id="UP001409291"/>
    </source>
</evidence>
<dbReference type="EMBL" id="JBDJNQ010000005">
    <property type="protein sequence ID" value="MEN5377995.1"/>
    <property type="molecule type" value="Genomic_DNA"/>
</dbReference>
<protein>
    <submittedName>
        <fullName evidence="1">Uncharacterized protein</fullName>
    </submittedName>
</protein>
<comment type="caution">
    <text evidence="1">The sequence shown here is derived from an EMBL/GenBank/DDBJ whole genome shotgun (WGS) entry which is preliminary data.</text>
</comment>
<sequence>MNIVGAIEFLVANNEPMILEIDPRISRVSKLSYAAGGANVYRELTHLAITKRFRNSEVSTTGKCAIQMPLVILPTEEMLTKLHIDAQISMVKPIDWMPFLPLKGNIILVAETLVSLKNKVQKIAQFSNERYVEEAMRSIEISDQGSEINNSFEHKTNLKSCL</sequence>
<dbReference type="RefSeq" id="WP_346581357.1">
    <property type="nucleotide sequence ID" value="NZ_JBDJLH010000008.1"/>
</dbReference>
<evidence type="ECO:0000313" key="1">
    <source>
        <dbReference type="EMBL" id="MEN5377995.1"/>
    </source>
</evidence>
<proteinExistence type="predicted"/>
<reference evidence="1 2" key="1">
    <citation type="submission" date="2024-04" db="EMBL/GenBank/DDBJ databases">
        <title>WGS of bacteria from Torrens River.</title>
        <authorList>
            <person name="Wyrsch E.R."/>
            <person name="Drigo B."/>
        </authorList>
    </citation>
    <scope>NUCLEOTIDE SEQUENCE [LARGE SCALE GENOMIC DNA]</scope>
    <source>
        <strain evidence="1 2">TWI391</strain>
    </source>
</reference>
<dbReference type="Gene3D" id="3.30.470.20">
    <property type="entry name" value="ATP-grasp fold, B domain"/>
    <property type="match status" value="1"/>
</dbReference>
<name>A0ABV0BTX9_9SPHI</name>
<dbReference type="SUPFAM" id="SSF56059">
    <property type="entry name" value="Glutathione synthetase ATP-binding domain-like"/>
    <property type="match status" value="1"/>
</dbReference>